<evidence type="ECO:0000313" key="4">
    <source>
        <dbReference type="Proteomes" id="UP000594220"/>
    </source>
</evidence>
<gene>
    <name evidence="3" type="primary">RASGEF1B</name>
</gene>
<feature type="domain" description="N-terminal Ras-GEF" evidence="2">
    <location>
        <begin position="116"/>
        <end position="244"/>
    </location>
</feature>
<dbReference type="FunFam" id="1.20.870.10:FF:000007">
    <property type="entry name" value="Ras-GEF domain-containing family member 1B"/>
    <property type="match status" value="1"/>
</dbReference>
<keyword evidence="4" id="KW-1185">Reference proteome</keyword>
<dbReference type="PANTHER" id="PTHR23113:SF197">
    <property type="entry name" value="RAS-GEF DOMAIN-CONTAINING FAMILY MEMBER 1B"/>
    <property type="match status" value="1"/>
</dbReference>
<dbReference type="InterPro" id="IPR008937">
    <property type="entry name" value="Ras-like_GEF"/>
</dbReference>
<proteinExistence type="predicted"/>
<reference evidence="3" key="1">
    <citation type="submission" date="2025-08" db="UniProtKB">
        <authorList>
            <consortium name="Ensembl"/>
        </authorList>
    </citation>
    <scope>IDENTIFICATION</scope>
</reference>
<dbReference type="PROSITE" id="PS50212">
    <property type="entry name" value="RASGEF_NTER"/>
    <property type="match status" value="1"/>
</dbReference>
<dbReference type="GO" id="GO:0005886">
    <property type="term" value="C:plasma membrane"/>
    <property type="evidence" value="ECO:0007669"/>
    <property type="project" value="TreeGrafter"/>
</dbReference>
<dbReference type="Pfam" id="PF00618">
    <property type="entry name" value="RasGEF_N"/>
    <property type="match status" value="1"/>
</dbReference>
<evidence type="ECO:0000313" key="3">
    <source>
        <dbReference type="Ensembl" id="ENSCPRP00005010675.1"/>
    </source>
</evidence>
<reference evidence="3" key="2">
    <citation type="submission" date="2025-09" db="UniProtKB">
        <authorList>
            <consortium name="Ensembl"/>
        </authorList>
    </citation>
    <scope>IDENTIFICATION</scope>
</reference>
<accession>A0A7M4ELE0</accession>
<evidence type="ECO:0000256" key="1">
    <source>
        <dbReference type="PROSITE-ProRule" id="PRU00135"/>
    </source>
</evidence>
<dbReference type="SUPFAM" id="SSF48366">
    <property type="entry name" value="Ras GEF"/>
    <property type="match status" value="1"/>
</dbReference>
<dbReference type="Gene3D" id="1.20.870.10">
    <property type="entry name" value="Son of sevenless (SoS) protein Chain: S domain 1"/>
    <property type="match status" value="1"/>
</dbReference>
<sequence length="289" mass="32390">MPTRGAQAPAEARCCPRGGAGRGGAGALMCRSGAGSGDLCWSRAGAGCSAGEPSVRAPQPRHGSSRGLSRAWLPRSPVLQESMPQTPPFAAMFDSSGYNRNLYQSKEDNCGGLYYHDNNLLSGSLEALIQHLVPNVDYYPDRTYIFTFLLSSRLFMHPFELMAKVCHLCVEHQRLSEPGNDKNQIRKIAPKILQLLTEWTETFPYDFRDERMMRNLKELAQRIASGDEYILFNVTISNLSEMYIIMCWKTNDARFIPQWMISASCKNSLPFSRRGQRCIGRMSSSLSRT</sequence>
<keyword evidence="1" id="KW-0344">Guanine-nucleotide releasing factor</keyword>
<evidence type="ECO:0000259" key="2">
    <source>
        <dbReference type="PROSITE" id="PS50212"/>
    </source>
</evidence>
<dbReference type="Proteomes" id="UP000594220">
    <property type="component" value="Unplaced"/>
</dbReference>
<dbReference type="AlphaFoldDB" id="A0A7M4ELE0"/>
<dbReference type="InterPro" id="IPR000651">
    <property type="entry name" value="Ras-like_Gua-exchang_fac_N"/>
</dbReference>
<dbReference type="CDD" id="cd06224">
    <property type="entry name" value="REM"/>
    <property type="match status" value="1"/>
</dbReference>
<dbReference type="GeneTree" id="ENSGT00940000155816"/>
<dbReference type="GO" id="GO:0005085">
    <property type="term" value="F:guanyl-nucleotide exchange factor activity"/>
    <property type="evidence" value="ECO:0007669"/>
    <property type="project" value="UniProtKB-KW"/>
</dbReference>
<name>A0A7M4ELE0_CROPO</name>
<dbReference type="Ensembl" id="ENSCPRT00005012588.1">
    <property type="protein sequence ID" value="ENSCPRP00005010675.1"/>
    <property type="gene ID" value="ENSCPRG00005007628.1"/>
</dbReference>
<dbReference type="GO" id="GO:0007265">
    <property type="term" value="P:Ras protein signal transduction"/>
    <property type="evidence" value="ECO:0007669"/>
    <property type="project" value="TreeGrafter"/>
</dbReference>
<dbReference type="InterPro" id="IPR023578">
    <property type="entry name" value="Ras_GEF_dom_sf"/>
</dbReference>
<protein>
    <submittedName>
        <fullName evidence="3">RasGEF domain family member 1B</fullName>
    </submittedName>
</protein>
<dbReference type="PANTHER" id="PTHR23113">
    <property type="entry name" value="GUANINE NUCLEOTIDE EXCHANGE FACTOR"/>
    <property type="match status" value="1"/>
</dbReference>
<organism evidence="3 4">
    <name type="scientific">Crocodylus porosus</name>
    <name type="common">Saltwater crocodile</name>
    <name type="synonym">Estuarine crocodile</name>
    <dbReference type="NCBI Taxonomy" id="8502"/>
    <lineage>
        <taxon>Eukaryota</taxon>
        <taxon>Metazoa</taxon>
        <taxon>Chordata</taxon>
        <taxon>Craniata</taxon>
        <taxon>Vertebrata</taxon>
        <taxon>Euteleostomi</taxon>
        <taxon>Archelosauria</taxon>
        <taxon>Archosauria</taxon>
        <taxon>Crocodylia</taxon>
        <taxon>Longirostres</taxon>
        <taxon>Crocodylidae</taxon>
        <taxon>Crocodylus</taxon>
    </lineage>
</organism>